<gene>
    <name evidence="2" type="ORF">ES724_09025</name>
</gene>
<keyword evidence="3" id="KW-1185">Reference proteome</keyword>
<name>A0A5C6ZUX1_9FLAO</name>
<accession>A0A5C6ZUX1</accession>
<dbReference type="AlphaFoldDB" id="A0A5C6ZUX1"/>
<dbReference type="Proteomes" id="UP000321367">
    <property type="component" value="Unassembled WGS sequence"/>
</dbReference>
<dbReference type="OrthoDB" id="1425378at2"/>
<evidence type="ECO:0000313" key="2">
    <source>
        <dbReference type="EMBL" id="TXD93791.1"/>
    </source>
</evidence>
<comment type="caution">
    <text evidence="2">The sequence shown here is derived from an EMBL/GenBank/DDBJ whole genome shotgun (WGS) entry which is preliminary data.</text>
</comment>
<organism evidence="2 3">
    <name type="scientific">Gillisia hiemivivida</name>
    <dbReference type="NCBI Taxonomy" id="291190"/>
    <lineage>
        <taxon>Bacteria</taxon>
        <taxon>Pseudomonadati</taxon>
        <taxon>Bacteroidota</taxon>
        <taxon>Flavobacteriia</taxon>
        <taxon>Flavobacteriales</taxon>
        <taxon>Flavobacteriaceae</taxon>
        <taxon>Gillisia</taxon>
    </lineage>
</organism>
<keyword evidence="1" id="KW-0732">Signal</keyword>
<reference evidence="2 3" key="1">
    <citation type="submission" date="2019-08" db="EMBL/GenBank/DDBJ databases">
        <title>Genome sequence of Gillisia hiemivivida IC154 (type strain).</title>
        <authorList>
            <person name="Bowman J.P."/>
        </authorList>
    </citation>
    <scope>NUCLEOTIDE SEQUENCE [LARGE SCALE GENOMIC DNA]</scope>
    <source>
        <strain evidence="2 3">IC154</strain>
    </source>
</reference>
<sequence length="267" mass="30668">MGKKILLIWVLTLGFSCSPDSANEQLPEIEKIFNVNLTPSVTEVTVDIPFEVKVQSNEDIYDITRIFENGSQSITAAMPGTSLDEQNLNLHFQFGYLGNEEVKLEFTSISGKRTTKTLNFNVTRGNAVKVIGFRINSFYNMNGNWDEEYAEDDPNRMADIIFSLNKLKNIHFSKATVDMRLWYLSPIYPNQQQLEWDLSQKELYISDRSTIEFGIGDDDGNGVGQDLARSSQELIIRLNDYRDTKPTEINLRNEEYGYNVSFQLEWL</sequence>
<feature type="signal peptide" evidence="1">
    <location>
        <begin position="1"/>
        <end position="22"/>
    </location>
</feature>
<feature type="chain" id="PRO_5023147025" description="DUF4843 domain-containing protein" evidence="1">
    <location>
        <begin position="23"/>
        <end position="267"/>
    </location>
</feature>
<protein>
    <recommendedName>
        <fullName evidence="4">DUF4843 domain-containing protein</fullName>
    </recommendedName>
</protein>
<evidence type="ECO:0000313" key="3">
    <source>
        <dbReference type="Proteomes" id="UP000321367"/>
    </source>
</evidence>
<evidence type="ECO:0008006" key="4">
    <source>
        <dbReference type="Google" id="ProtNLM"/>
    </source>
</evidence>
<proteinExistence type="predicted"/>
<evidence type="ECO:0000256" key="1">
    <source>
        <dbReference type="SAM" id="SignalP"/>
    </source>
</evidence>
<dbReference type="RefSeq" id="WP_146932270.1">
    <property type="nucleotide sequence ID" value="NZ_CBCSHZ010000008.1"/>
</dbReference>
<dbReference type="PROSITE" id="PS51257">
    <property type="entry name" value="PROKAR_LIPOPROTEIN"/>
    <property type="match status" value="1"/>
</dbReference>
<dbReference type="EMBL" id="VORY01000008">
    <property type="protein sequence ID" value="TXD93791.1"/>
    <property type="molecule type" value="Genomic_DNA"/>
</dbReference>